<evidence type="ECO:0000256" key="7">
    <source>
        <dbReference type="SAM" id="SignalP"/>
    </source>
</evidence>
<name>A0AAD5L728_PYTIN</name>
<evidence type="ECO:0000256" key="4">
    <source>
        <dbReference type="ARBA" id="ARBA00022978"/>
    </source>
</evidence>
<evidence type="ECO:0000256" key="6">
    <source>
        <dbReference type="SAM" id="MobiDB-lite"/>
    </source>
</evidence>
<evidence type="ECO:0000313" key="8">
    <source>
        <dbReference type="EMBL" id="KAJ0391693.1"/>
    </source>
</evidence>
<evidence type="ECO:0000256" key="3">
    <source>
        <dbReference type="ARBA" id="ARBA00022525"/>
    </source>
</evidence>
<feature type="compositionally biased region" description="Polar residues" evidence="6">
    <location>
        <begin position="160"/>
        <end position="172"/>
    </location>
</feature>
<dbReference type="SUPFAM" id="SSF48647">
    <property type="entry name" value="Fungal elicitin"/>
    <property type="match status" value="1"/>
</dbReference>
<proteinExistence type="inferred from homology"/>
<protein>
    <recommendedName>
        <fullName evidence="10">Elicitin-like protein</fullName>
    </recommendedName>
</protein>
<comment type="caution">
    <text evidence="8">The sequence shown here is derived from an EMBL/GenBank/DDBJ whole genome shotgun (WGS) entry which is preliminary data.</text>
</comment>
<dbReference type="GO" id="GO:0052040">
    <property type="term" value="P:symbiont-mediated perturbation of host programmed cell death"/>
    <property type="evidence" value="ECO:0007669"/>
    <property type="project" value="UniProtKB-KW"/>
</dbReference>
<keyword evidence="5" id="KW-1015">Disulfide bond</keyword>
<feature type="region of interest" description="Disordered" evidence="6">
    <location>
        <begin position="118"/>
        <end position="234"/>
    </location>
</feature>
<accession>A0AAD5L728</accession>
<evidence type="ECO:0000313" key="9">
    <source>
        <dbReference type="Proteomes" id="UP001209570"/>
    </source>
</evidence>
<dbReference type="Gene3D" id="1.10.239.10">
    <property type="entry name" value="Elicitin domain"/>
    <property type="match status" value="1"/>
</dbReference>
<comment type="similarity">
    <text evidence="2">Belongs to the elicitin family.</text>
</comment>
<dbReference type="GO" id="GO:0005576">
    <property type="term" value="C:extracellular region"/>
    <property type="evidence" value="ECO:0007669"/>
    <property type="project" value="UniProtKB-SubCell"/>
</dbReference>
<organism evidence="8 9">
    <name type="scientific">Pythium insidiosum</name>
    <name type="common">Pythiosis disease agent</name>
    <dbReference type="NCBI Taxonomy" id="114742"/>
    <lineage>
        <taxon>Eukaryota</taxon>
        <taxon>Sar</taxon>
        <taxon>Stramenopiles</taxon>
        <taxon>Oomycota</taxon>
        <taxon>Peronosporomycetes</taxon>
        <taxon>Pythiales</taxon>
        <taxon>Pythiaceae</taxon>
        <taxon>Pythium</taxon>
    </lineage>
</organism>
<dbReference type="Pfam" id="PF00964">
    <property type="entry name" value="Elicitin"/>
    <property type="match status" value="1"/>
</dbReference>
<keyword evidence="3" id="KW-0964">Secreted</keyword>
<feature type="compositionally biased region" description="Low complexity" evidence="6">
    <location>
        <begin position="121"/>
        <end position="138"/>
    </location>
</feature>
<sequence length="250" mass="25104">MKFASIIALTVVAVASASAQSIPSCEGTAYADVANSADGVQCSKDTSIDFYRLVPGKTSGCKSDACKAVVTALKAAFPTDCKIDARRSDKTVFGTMISSIVKECPQWLTASANTQAPIAVSPPRSGAPSKSPAASMSATTGAPVATSAPRWASAPPTSAPLANTTQPSNETAPGTMAPTQPPKDNAGPAPTEQPQPQPQPQPQEPQPQPAVVPGPAAAKPAPTPTQKSSSGTTVLAASVPAIAMLATMLA</sequence>
<feature type="signal peptide" evidence="7">
    <location>
        <begin position="1"/>
        <end position="19"/>
    </location>
</feature>
<dbReference type="EMBL" id="JAKCXM010000888">
    <property type="protein sequence ID" value="KAJ0391693.1"/>
    <property type="molecule type" value="Genomic_DNA"/>
</dbReference>
<evidence type="ECO:0008006" key="10">
    <source>
        <dbReference type="Google" id="ProtNLM"/>
    </source>
</evidence>
<dbReference type="AlphaFoldDB" id="A0AAD5L728"/>
<keyword evidence="4" id="KW-0928">Hypersensitive response elicitation</keyword>
<reference evidence="8" key="1">
    <citation type="submission" date="2021-12" db="EMBL/GenBank/DDBJ databases">
        <title>Prjna785345.</title>
        <authorList>
            <person name="Rujirawat T."/>
            <person name="Krajaejun T."/>
        </authorList>
    </citation>
    <scope>NUCLEOTIDE SEQUENCE</scope>
    <source>
        <strain evidence="8">Pi057C3</strain>
    </source>
</reference>
<dbReference type="Proteomes" id="UP001209570">
    <property type="component" value="Unassembled WGS sequence"/>
</dbReference>
<dbReference type="InterPro" id="IPR002200">
    <property type="entry name" value="Elicitin"/>
</dbReference>
<evidence type="ECO:0000256" key="5">
    <source>
        <dbReference type="ARBA" id="ARBA00023157"/>
    </source>
</evidence>
<keyword evidence="9" id="KW-1185">Reference proteome</keyword>
<feature type="chain" id="PRO_5042154053" description="Elicitin-like protein" evidence="7">
    <location>
        <begin position="20"/>
        <end position="250"/>
    </location>
</feature>
<keyword evidence="7" id="KW-0732">Signal</keyword>
<dbReference type="InterPro" id="IPR036470">
    <property type="entry name" value="Elicitin_sf"/>
</dbReference>
<feature type="compositionally biased region" description="Low complexity" evidence="6">
    <location>
        <begin position="213"/>
        <end position="227"/>
    </location>
</feature>
<evidence type="ECO:0000256" key="2">
    <source>
        <dbReference type="ARBA" id="ARBA00009544"/>
    </source>
</evidence>
<feature type="compositionally biased region" description="Pro residues" evidence="6">
    <location>
        <begin position="191"/>
        <end position="212"/>
    </location>
</feature>
<gene>
    <name evidence="8" type="ORF">P43SY_003647</name>
</gene>
<comment type="subcellular location">
    <subcellularLocation>
        <location evidence="1">Secreted</location>
    </subcellularLocation>
</comment>
<evidence type="ECO:0000256" key="1">
    <source>
        <dbReference type="ARBA" id="ARBA00004613"/>
    </source>
</evidence>